<sequence>MNEIPKAERVLRLIRLLRERKSTVKQLALLLNTIPRNVYRDLEAVQNIGYRLHADEDSRYSLEAEPTASKTQFSLEETRLLRQHLAALPPSHPLKTSIERKLYLSSELLPLADELADKHRATLISRLNRAIAEARQVRLVKYHSSHSSTVADRLVEPLSLSDDFATLNAFELVSQKQKTFKIARVEEVEVLSATKEHREESVELDLFGFSGPVALPTVIRLSFLAYRLLFEEFPASRAYLTLQDKGARFPYEFRYLVRDFRGIGRFLLGMVGEVEVVEPEELRVFLREKVEKGEW</sequence>
<proteinExistence type="predicted"/>
<feature type="domain" description="WYL" evidence="1">
    <location>
        <begin position="124"/>
        <end position="190"/>
    </location>
</feature>
<organism evidence="2 3">
    <name type="scientific">Rhabdobacter roseus</name>
    <dbReference type="NCBI Taxonomy" id="1655419"/>
    <lineage>
        <taxon>Bacteria</taxon>
        <taxon>Pseudomonadati</taxon>
        <taxon>Bacteroidota</taxon>
        <taxon>Cytophagia</taxon>
        <taxon>Cytophagales</taxon>
        <taxon>Cytophagaceae</taxon>
        <taxon>Rhabdobacter</taxon>
    </lineage>
</organism>
<dbReference type="AlphaFoldDB" id="A0A840TSE7"/>
<dbReference type="EMBL" id="JACHGF010000012">
    <property type="protein sequence ID" value="MBB5286871.1"/>
    <property type="molecule type" value="Genomic_DNA"/>
</dbReference>
<dbReference type="Proteomes" id="UP000557307">
    <property type="component" value="Unassembled WGS sequence"/>
</dbReference>
<name>A0A840TSE7_9BACT</name>
<evidence type="ECO:0000259" key="1">
    <source>
        <dbReference type="Pfam" id="PF13280"/>
    </source>
</evidence>
<reference evidence="2 3" key="1">
    <citation type="submission" date="2020-08" db="EMBL/GenBank/DDBJ databases">
        <title>Genomic Encyclopedia of Type Strains, Phase IV (KMG-IV): sequencing the most valuable type-strain genomes for metagenomic binning, comparative biology and taxonomic classification.</title>
        <authorList>
            <person name="Goeker M."/>
        </authorList>
    </citation>
    <scope>NUCLEOTIDE SEQUENCE [LARGE SCALE GENOMIC DNA]</scope>
    <source>
        <strain evidence="2 3">DSM 105074</strain>
    </source>
</reference>
<gene>
    <name evidence="2" type="ORF">HNQ92_005033</name>
</gene>
<accession>A0A840TSE7</accession>
<keyword evidence="2" id="KW-0238">DNA-binding</keyword>
<dbReference type="PROSITE" id="PS52050">
    <property type="entry name" value="WYL"/>
    <property type="match status" value="1"/>
</dbReference>
<dbReference type="PANTHER" id="PTHR34580:SF1">
    <property type="entry name" value="PROTEIN PAFC"/>
    <property type="match status" value="1"/>
</dbReference>
<dbReference type="RefSeq" id="WP_184178423.1">
    <property type="nucleotide sequence ID" value="NZ_JACHGF010000012.1"/>
</dbReference>
<comment type="caution">
    <text evidence="2">The sequence shown here is derived from an EMBL/GenBank/DDBJ whole genome shotgun (WGS) entry which is preliminary data.</text>
</comment>
<dbReference type="InterPro" id="IPR026881">
    <property type="entry name" value="WYL_dom"/>
</dbReference>
<dbReference type="GO" id="GO:0003677">
    <property type="term" value="F:DNA binding"/>
    <property type="evidence" value="ECO:0007669"/>
    <property type="project" value="UniProtKB-KW"/>
</dbReference>
<dbReference type="Pfam" id="PF13280">
    <property type="entry name" value="WYL"/>
    <property type="match status" value="1"/>
</dbReference>
<protein>
    <submittedName>
        <fullName evidence="2">Putative DNA-binding transcriptional regulator YafY</fullName>
    </submittedName>
</protein>
<keyword evidence="3" id="KW-1185">Reference proteome</keyword>
<dbReference type="PANTHER" id="PTHR34580">
    <property type="match status" value="1"/>
</dbReference>
<dbReference type="InterPro" id="IPR051534">
    <property type="entry name" value="CBASS_pafABC_assoc_protein"/>
</dbReference>
<evidence type="ECO:0000313" key="3">
    <source>
        <dbReference type="Proteomes" id="UP000557307"/>
    </source>
</evidence>
<evidence type="ECO:0000313" key="2">
    <source>
        <dbReference type="EMBL" id="MBB5286871.1"/>
    </source>
</evidence>